<dbReference type="InterPro" id="IPR029063">
    <property type="entry name" value="SAM-dependent_MTases_sf"/>
</dbReference>
<feature type="domain" description="Methyltransferase small" evidence="5">
    <location>
        <begin position="34"/>
        <end position="143"/>
    </location>
</feature>
<dbReference type="OrthoDB" id="267914at2"/>
<dbReference type="Proteomes" id="UP000198648">
    <property type="component" value="Unassembled WGS sequence"/>
</dbReference>
<dbReference type="Gene3D" id="3.40.50.150">
    <property type="entry name" value="Vaccinia Virus protein VP39"/>
    <property type="match status" value="1"/>
</dbReference>
<proteinExistence type="inferred from homology"/>
<keyword evidence="3 6" id="KW-0808">Transferase</keyword>
<evidence type="ECO:0000256" key="4">
    <source>
        <dbReference type="ARBA" id="ARBA00022691"/>
    </source>
</evidence>
<dbReference type="GO" id="GO:0035657">
    <property type="term" value="C:eRF1 methyltransferase complex"/>
    <property type="evidence" value="ECO:0007669"/>
    <property type="project" value="TreeGrafter"/>
</dbReference>
<accession>A0A1H9DHV2</accession>
<dbReference type="InterPro" id="IPR007848">
    <property type="entry name" value="Small_mtfrase_dom"/>
</dbReference>
<dbReference type="GO" id="GO:0008170">
    <property type="term" value="F:N-methyltransferase activity"/>
    <property type="evidence" value="ECO:0007669"/>
    <property type="project" value="UniProtKB-ARBA"/>
</dbReference>
<dbReference type="PANTHER" id="PTHR45875">
    <property type="entry name" value="METHYLTRANSFERASE N6AMT1"/>
    <property type="match status" value="1"/>
</dbReference>
<evidence type="ECO:0000256" key="2">
    <source>
        <dbReference type="ARBA" id="ARBA00022603"/>
    </source>
</evidence>
<evidence type="ECO:0000313" key="6">
    <source>
        <dbReference type="EMBL" id="SEQ12318.1"/>
    </source>
</evidence>
<dbReference type="Pfam" id="PF05175">
    <property type="entry name" value="MTS"/>
    <property type="match status" value="1"/>
</dbReference>
<dbReference type="AlphaFoldDB" id="A0A1H9DHV2"/>
<evidence type="ECO:0000259" key="5">
    <source>
        <dbReference type="Pfam" id="PF05175"/>
    </source>
</evidence>
<dbReference type="GO" id="GO:0003676">
    <property type="term" value="F:nucleic acid binding"/>
    <property type="evidence" value="ECO:0007669"/>
    <property type="project" value="InterPro"/>
</dbReference>
<dbReference type="GO" id="GO:0032259">
    <property type="term" value="P:methylation"/>
    <property type="evidence" value="ECO:0007669"/>
    <property type="project" value="UniProtKB-KW"/>
</dbReference>
<dbReference type="PROSITE" id="PS00092">
    <property type="entry name" value="N6_MTASE"/>
    <property type="match status" value="1"/>
</dbReference>
<reference evidence="6 7" key="1">
    <citation type="submission" date="2016-10" db="EMBL/GenBank/DDBJ databases">
        <authorList>
            <person name="de Groot N.N."/>
        </authorList>
    </citation>
    <scope>NUCLEOTIDE SEQUENCE [LARGE SCALE GENOMIC DNA]</scope>
    <source>
        <strain evidence="6 7">DSM 27078</strain>
    </source>
</reference>
<evidence type="ECO:0000313" key="7">
    <source>
        <dbReference type="Proteomes" id="UP000198648"/>
    </source>
</evidence>
<name>A0A1H9DHV2_9FLAO</name>
<dbReference type="STRING" id="1299341.SAMN05444005_10722"/>
<protein>
    <submittedName>
        <fullName evidence="6">Release factor glutamine methyltransferase</fullName>
    </submittedName>
</protein>
<keyword evidence="7" id="KW-1185">Reference proteome</keyword>
<dbReference type="RefSeq" id="WP_091469260.1">
    <property type="nucleotide sequence ID" value="NZ_FOEI01000007.1"/>
</dbReference>
<dbReference type="InterPro" id="IPR002052">
    <property type="entry name" value="DNA_methylase_N6_adenine_CS"/>
</dbReference>
<evidence type="ECO:0000256" key="1">
    <source>
        <dbReference type="ARBA" id="ARBA00006149"/>
    </source>
</evidence>
<sequence>MRKFIKKITHPFLKLGLKLYYYKPRTFCYDGICIKVHPDVFPPHLTFSTKILLSFIKDFDLKDKTFLELGCGSGIISLFATQKGAKVFATDINKKALFYLEKNATKLNLELSILESDLFENLQHKTFDYILINPPYYPKKAKNTKEKAWFCGEHFEYFEKLFTELPTFINDRNFCYMILSEDCEIEKIKNIGTINGLKFELIIEKIIFKERNFVFQLKK</sequence>
<dbReference type="GO" id="GO:0008757">
    <property type="term" value="F:S-adenosylmethionine-dependent methyltransferase activity"/>
    <property type="evidence" value="ECO:0007669"/>
    <property type="project" value="TreeGrafter"/>
</dbReference>
<dbReference type="PANTHER" id="PTHR45875:SF1">
    <property type="entry name" value="METHYLTRANSFERASE N6AMT1"/>
    <property type="match status" value="1"/>
</dbReference>
<keyword evidence="4" id="KW-0949">S-adenosyl-L-methionine</keyword>
<keyword evidence="2 6" id="KW-0489">Methyltransferase</keyword>
<dbReference type="EMBL" id="FOEI01000007">
    <property type="protein sequence ID" value="SEQ12318.1"/>
    <property type="molecule type" value="Genomic_DNA"/>
</dbReference>
<comment type="similarity">
    <text evidence="1">Belongs to the eukaryotic/archaeal PrmC-related family.</text>
</comment>
<dbReference type="GO" id="GO:0008276">
    <property type="term" value="F:protein methyltransferase activity"/>
    <property type="evidence" value="ECO:0007669"/>
    <property type="project" value="TreeGrafter"/>
</dbReference>
<dbReference type="SUPFAM" id="SSF53335">
    <property type="entry name" value="S-adenosyl-L-methionine-dependent methyltransferases"/>
    <property type="match status" value="1"/>
</dbReference>
<dbReference type="InterPro" id="IPR052190">
    <property type="entry name" value="Euk-Arch_PrmC-MTase"/>
</dbReference>
<gene>
    <name evidence="6" type="ORF">SAMN05444005_10722</name>
</gene>
<dbReference type="CDD" id="cd02440">
    <property type="entry name" value="AdoMet_MTases"/>
    <property type="match status" value="1"/>
</dbReference>
<organism evidence="6 7">
    <name type="scientific">Flavobacterium urocaniciphilum</name>
    <dbReference type="NCBI Taxonomy" id="1299341"/>
    <lineage>
        <taxon>Bacteria</taxon>
        <taxon>Pseudomonadati</taxon>
        <taxon>Bacteroidota</taxon>
        <taxon>Flavobacteriia</taxon>
        <taxon>Flavobacteriales</taxon>
        <taxon>Flavobacteriaceae</taxon>
        <taxon>Flavobacterium</taxon>
    </lineage>
</organism>
<evidence type="ECO:0000256" key="3">
    <source>
        <dbReference type="ARBA" id="ARBA00022679"/>
    </source>
</evidence>